<keyword evidence="5 12" id="KW-0808">Transferase</keyword>
<evidence type="ECO:0000256" key="10">
    <source>
        <dbReference type="ARBA" id="ARBA00022842"/>
    </source>
</evidence>
<evidence type="ECO:0000259" key="13">
    <source>
        <dbReference type="Pfam" id="PF00365"/>
    </source>
</evidence>
<evidence type="ECO:0000256" key="6">
    <source>
        <dbReference type="ARBA" id="ARBA00022723"/>
    </source>
</evidence>
<proteinExistence type="inferred from homology"/>
<feature type="binding site" evidence="12">
    <location>
        <begin position="90"/>
        <end position="91"/>
    </location>
    <ligand>
        <name>ATP</name>
        <dbReference type="ChEBI" id="CHEBI:30616"/>
    </ligand>
</feature>
<dbReference type="EMBL" id="BSBO01000004">
    <property type="protein sequence ID" value="GLG03372.1"/>
    <property type="molecule type" value="Genomic_DNA"/>
</dbReference>
<dbReference type="Gene3D" id="3.40.50.460">
    <property type="entry name" value="Phosphofructokinase domain"/>
    <property type="match status" value="1"/>
</dbReference>
<dbReference type="GO" id="GO:0016208">
    <property type="term" value="F:AMP binding"/>
    <property type="evidence" value="ECO:0007669"/>
    <property type="project" value="TreeGrafter"/>
</dbReference>
<dbReference type="EC" id="2.7.1.11" evidence="12"/>
<evidence type="ECO:0000256" key="11">
    <source>
        <dbReference type="ARBA" id="ARBA00023152"/>
    </source>
</evidence>
<feature type="binding site" evidence="12">
    <location>
        <position position="293"/>
    </location>
    <ligand>
        <name>substrate</name>
        <note>ligand shared between dimeric partners</note>
    </ligand>
</feature>
<feature type="binding site" evidence="12">
    <location>
        <position position="128"/>
    </location>
    <ligand>
        <name>Mg(2+)</name>
        <dbReference type="ChEBI" id="CHEBI:18420"/>
        <note>catalytic</note>
    </ligand>
</feature>
<evidence type="ECO:0000256" key="1">
    <source>
        <dbReference type="ARBA" id="ARBA00001946"/>
    </source>
</evidence>
<evidence type="ECO:0000313" key="14">
    <source>
        <dbReference type="EMBL" id="GLG03372.1"/>
    </source>
</evidence>
<evidence type="ECO:0000256" key="9">
    <source>
        <dbReference type="ARBA" id="ARBA00022840"/>
    </source>
</evidence>
<dbReference type="GO" id="GO:0070095">
    <property type="term" value="F:fructose-6-phosphate binding"/>
    <property type="evidence" value="ECO:0007669"/>
    <property type="project" value="TreeGrafter"/>
</dbReference>
<comment type="similarity">
    <text evidence="12">Belongs to the phosphofructokinase type A (PFKA) family. Mixed-substrate PFK group III subfamily.</text>
</comment>
<dbReference type="PROSITE" id="PS00433">
    <property type="entry name" value="PHOSPHOFRUCTOKINASE"/>
    <property type="match status" value="1"/>
</dbReference>
<accession>A0A9W6C4E9</accession>
<dbReference type="InterPro" id="IPR035966">
    <property type="entry name" value="PKF_sf"/>
</dbReference>
<feature type="domain" description="Phosphofructokinase" evidence="13">
    <location>
        <begin position="19"/>
        <end position="325"/>
    </location>
</feature>
<comment type="pathway">
    <text evidence="3 12">Carbohydrate degradation; glycolysis; D-glyceraldehyde 3-phosphate and glycerone phosphate from D-glucose: step 3/4.</text>
</comment>
<keyword evidence="7 12" id="KW-0547">Nucleotide-binding</keyword>
<feature type="active site" description="Proton acceptor" evidence="12">
    <location>
        <position position="152"/>
    </location>
</feature>
<evidence type="ECO:0000256" key="12">
    <source>
        <dbReference type="HAMAP-Rule" id="MF_01976"/>
    </source>
</evidence>
<dbReference type="InterPro" id="IPR022953">
    <property type="entry name" value="ATP_PFK"/>
</dbReference>
<dbReference type="GO" id="GO:0005945">
    <property type="term" value="C:6-phosphofructokinase complex"/>
    <property type="evidence" value="ECO:0007669"/>
    <property type="project" value="TreeGrafter"/>
</dbReference>
<dbReference type="PANTHER" id="PTHR13697:SF52">
    <property type="entry name" value="ATP-DEPENDENT 6-PHOSPHOFRUCTOKINASE 3"/>
    <property type="match status" value="1"/>
</dbReference>
<dbReference type="GO" id="GO:0061621">
    <property type="term" value="P:canonical glycolysis"/>
    <property type="evidence" value="ECO:0007669"/>
    <property type="project" value="TreeGrafter"/>
</dbReference>
<keyword evidence="11 12" id="KW-0324">Glycolysis</keyword>
<dbReference type="InterPro" id="IPR000023">
    <property type="entry name" value="Phosphofructokinase_dom"/>
</dbReference>
<sequence length="376" mass="41196">MYGGTVIMYEKKGRGHMLRIGMLTSGGDCQALNAAMRGVAKGIFAKVKDVEIYGFRDGYKGLIYSTFDMMTEKDFSGILTRGGTILGTSRQPFKQMRVIGEDGVDKVEAMKHTYHKLNLDCLVILGGNGTHKTANLLREEGLNVITLPKTIDNDLWGTDMTFGFQSAVDIATDTIDRIHTTATSHSRVFIIEVMGHKVGWVTLHAGIAGGADIILLPEIPYDLNVIAEYIKKRSAAGKRFTIIAVAEGAIAKEEAELPKKKLKELQEKKKAKYPSVAYELAEKIESKCDKEVRITVPGHTQRGGSPCPYDRVLATRLGAAAAEMILRHEYGYMVAIKEGETCKVPLKEVAGKLKTVDPKAKIISEARTIGISFGDK</sequence>
<evidence type="ECO:0000256" key="4">
    <source>
        <dbReference type="ARBA" id="ARBA00022490"/>
    </source>
</evidence>
<comment type="catalytic activity">
    <reaction evidence="12">
        <text>beta-D-fructose 6-phosphate + ATP = beta-D-fructose 1,6-bisphosphate + ADP + H(+)</text>
        <dbReference type="Rhea" id="RHEA:16109"/>
        <dbReference type="ChEBI" id="CHEBI:15378"/>
        <dbReference type="ChEBI" id="CHEBI:30616"/>
        <dbReference type="ChEBI" id="CHEBI:32966"/>
        <dbReference type="ChEBI" id="CHEBI:57634"/>
        <dbReference type="ChEBI" id="CHEBI:456216"/>
        <dbReference type="EC" id="2.7.1.11"/>
    </reaction>
</comment>
<keyword evidence="6 12" id="KW-0479">Metal-binding</keyword>
<feature type="binding site" evidence="12">
    <location>
        <begin position="127"/>
        <end position="130"/>
    </location>
    <ligand>
        <name>ATP</name>
        <dbReference type="ChEBI" id="CHEBI:30616"/>
    </ligand>
</feature>
<keyword evidence="9 12" id="KW-0067">ATP-binding</keyword>
<comment type="caution">
    <text evidence="12">Lacks conserved residue(s) required for the propagation of feature annotation.</text>
</comment>
<dbReference type="InterPro" id="IPR015912">
    <property type="entry name" value="Phosphofructokinase_CS"/>
</dbReference>
<organism evidence="14 15">
    <name type="scientific">Sellimonas catena</name>
    <dbReference type="NCBI Taxonomy" id="2994035"/>
    <lineage>
        <taxon>Bacteria</taxon>
        <taxon>Bacillati</taxon>
        <taxon>Bacillota</taxon>
        <taxon>Clostridia</taxon>
        <taxon>Lachnospirales</taxon>
        <taxon>Lachnospiraceae</taxon>
        <taxon>Sellimonas</taxon>
    </lineage>
</organism>
<keyword evidence="8 12" id="KW-0418">Kinase</keyword>
<dbReference type="GO" id="GO:0042802">
    <property type="term" value="F:identical protein binding"/>
    <property type="evidence" value="ECO:0007669"/>
    <property type="project" value="TreeGrafter"/>
</dbReference>
<dbReference type="GO" id="GO:0048029">
    <property type="term" value="F:monosaccharide binding"/>
    <property type="evidence" value="ECO:0007669"/>
    <property type="project" value="TreeGrafter"/>
</dbReference>
<feature type="binding site" evidence="12">
    <location>
        <position position="27"/>
    </location>
    <ligand>
        <name>ATP</name>
        <dbReference type="ChEBI" id="CHEBI:30616"/>
    </ligand>
</feature>
<comment type="subunit">
    <text evidence="12">Homodimer or homotetramer.</text>
</comment>
<feature type="binding site" description="in other chain" evidence="12">
    <location>
        <begin position="299"/>
        <end position="302"/>
    </location>
    <ligand>
        <name>substrate</name>
        <note>ligand shared between dimeric partners</note>
    </ligand>
</feature>
<dbReference type="NCBIfam" id="NF002872">
    <property type="entry name" value="PRK03202.1"/>
    <property type="match status" value="1"/>
</dbReference>
<evidence type="ECO:0000256" key="7">
    <source>
        <dbReference type="ARBA" id="ARBA00022741"/>
    </source>
</evidence>
<comment type="subcellular location">
    <subcellularLocation>
        <location evidence="2 12">Cytoplasm</location>
    </subcellularLocation>
</comment>
<evidence type="ECO:0000256" key="5">
    <source>
        <dbReference type="ARBA" id="ARBA00022679"/>
    </source>
</evidence>
<feature type="binding site" description="in other chain" evidence="12">
    <location>
        <begin position="194"/>
        <end position="196"/>
    </location>
    <ligand>
        <name>substrate</name>
        <note>ligand shared between dimeric partners</note>
    </ligand>
</feature>
<keyword evidence="4 12" id="KW-0963">Cytoplasm</keyword>
<keyword evidence="10 12" id="KW-0460">Magnesium</keyword>
<comment type="function">
    <text evidence="12">Catalyzes the phosphorylation of D-fructose 6-phosphate to fructose 1,6-bisphosphate by ATP, the first committing step of glycolysis.</text>
</comment>
<dbReference type="AlphaFoldDB" id="A0A9W6C4E9"/>
<gene>
    <name evidence="14" type="primary">pfkA3</name>
    <name evidence="12" type="synonym">pfkA</name>
    <name evidence="14" type="ORF">Selli1_05460</name>
</gene>
<dbReference type="GO" id="GO:0047334">
    <property type="term" value="F:diphosphate-fructose-6-phosphate 1-phosphotransferase activity"/>
    <property type="evidence" value="ECO:0007669"/>
    <property type="project" value="InterPro"/>
</dbReference>
<name>A0A9W6C4E9_9FIRM</name>
<dbReference type="GO" id="GO:0046872">
    <property type="term" value="F:metal ion binding"/>
    <property type="evidence" value="ECO:0007669"/>
    <property type="project" value="UniProtKB-KW"/>
</dbReference>
<feature type="binding site" description="in other chain" evidence="12">
    <location>
        <begin position="150"/>
        <end position="152"/>
    </location>
    <ligand>
        <name>substrate</name>
        <note>ligand shared between dimeric partners</note>
    </ligand>
</feature>
<dbReference type="PIRSF" id="PIRSF000532">
    <property type="entry name" value="ATP_PFK_prok"/>
    <property type="match status" value="1"/>
</dbReference>
<evidence type="ECO:0000256" key="8">
    <source>
        <dbReference type="ARBA" id="ARBA00022777"/>
    </source>
</evidence>
<dbReference type="Pfam" id="PF00365">
    <property type="entry name" value="PFK"/>
    <property type="match status" value="1"/>
</dbReference>
<dbReference type="GO" id="GO:0003872">
    <property type="term" value="F:6-phosphofructokinase activity"/>
    <property type="evidence" value="ECO:0007669"/>
    <property type="project" value="UniProtKB-UniRule"/>
</dbReference>
<dbReference type="GO" id="GO:0005524">
    <property type="term" value="F:ATP binding"/>
    <property type="evidence" value="ECO:0007669"/>
    <property type="project" value="UniProtKB-KW"/>
</dbReference>
<feature type="binding site" evidence="12">
    <location>
        <position position="187"/>
    </location>
    <ligand>
        <name>substrate</name>
        <note>ligand shared between dimeric partners</note>
    </ligand>
</feature>
<dbReference type="InterPro" id="IPR012003">
    <property type="entry name" value="ATP_PFK_prok-type"/>
</dbReference>
<dbReference type="GO" id="GO:0030388">
    <property type="term" value="P:fructose 1,6-bisphosphate metabolic process"/>
    <property type="evidence" value="ECO:0007669"/>
    <property type="project" value="TreeGrafter"/>
</dbReference>
<dbReference type="PRINTS" id="PR00476">
    <property type="entry name" value="PHFRCTKINASE"/>
</dbReference>
<reference evidence="14 15" key="1">
    <citation type="journal article" date="2023" name="Int. J. Syst. Evol. Microbiol.">
        <title>Sellimonas catena sp. nov., isolated from human faeces.</title>
        <authorList>
            <person name="Hisatomi A."/>
            <person name="Ohkuma M."/>
            <person name="Sakamoto M."/>
        </authorList>
    </citation>
    <scope>NUCLEOTIDE SEQUENCE [LARGE SCALE GENOMIC DNA]</scope>
    <source>
        <strain evidence="14 15">12EGH17</strain>
    </source>
</reference>
<dbReference type="SUPFAM" id="SSF53784">
    <property type="entry name" value="Phosphofructokinase"/>
    <property type="match status" value="1"/>
</dbReference>
<dbReference type="Gene3D" id="3.40.50.450">
    <property type="match status" value="1"/>
</dbReference>
<feature type="binding site" description="in other chain" evidence="12">
    <location>
        <position position="247"/>
    </location>
    <ligand>
        <name>substrate</name>
        <note>ligand shared between dimeric partners</note>
    </ligand>
</feature>
<evidence type="ECO:0000256" key="2">
    <source>
        <dbReference type="ARBA" id="ARBA00004496"/>
    </source>
</evidence>
<protein>
    <recommendedName>
        <fullName evidence="12">ATP-dependent 6-phosphofructokinase</fullName>
        <shortName evidence="12">ATP-PFK</shortName>
        <shortName evidence="12">Phosphofructokinase</shortName>
        <ecNumber evidence="12">2.7.1.11</ecNumber>
    </recommendedName>
    <alternativeName>
        <fullName evidence="12">Phosphohexokinase</fullName>
    </alternativeName>
</protein>
<dbReference type="Proteomes" id="UP001145145">
    <property type="component" value="Unassembled WGS sequence"/>
</dbReference>
<dbReference type="PANTHER" id="PTHR13697">
    <property type="entry name" value="PHOSPHOFRUCTOKINASE"/>
    <property type="match status" value="1"/>
</dbReference>
<dbReference type="FunFam" id="3.40.50.460:FF:000002">
    <property type="entry name" value="ATP-dependent 6-phosphofructokinase"/>
    <property type="match status" value="1"/>
</dbReference>
<dbReference type="InterPro" id="IPR012829">
    <property type="entry name" value="Phosphofructokinase_III"/>
</dbReference>
<comment type="caution">
    <text evidence="14">The sequence shown here is derived from an EMBL/GenBank/DDBJ whole genome shotgun (WGS) entry which is preliminary data.</text>
</comment>
<comment type="cofactor">
    <cofactor evidence="1 12">
        <name>Mg(2+)</name>
        <dbReference type="ChEBI" id="CHEBI:18420"/>
    </cofactor>
</comment>
<dbReference type="HAMAP" id="MF_01976">
    <property type="entry name" value="Phosphofructokinase_III"/>
    <property type="match status" value="1"/>
</dbReference>
<keyword evidence="15" id="KW-1185">Reference proteome</keyword>
<dbReference type="GO" id="GO:0006002">
    <property type="term" value="P:fructose 6-phosphate metabolic process"/>
    <property type="evidence" value="ECO:0007669"/>
    <property type="project" value="InterPro"/>
</dbReference>
<evidence type="ECO:0000313" key="15">
    <source>
        <dbReference type="Proteomes" id="UP001145145"/>
    </source>
</evidence>
<feature type="site" description="Important for substrate specificity; cannot use PPi as phosphoryl donor" evidence="12">
    <location>
        <position position="129"/>
    </location>
</feature>
<evidence type="ECO:0000256" key="3">
    <source>
        <dbReference type="ARBA" id="ARBA00004679"/>
    </source>
</evidence>